<reference evidence="2" key="1">
    <citation type="journal article" date="2022" name="Nat. Commun.">
        <title>Chromosome evolution and the genetic basis of agronomically important traits in greater yam.</title>
        <authorList>
            <person name="Bredeson J.V."/>
            <person name="Lyons J.B."/>
            <person name="Oniyinde I.O."/>
            <person name="Okereke N.R."/>
            <person name="Kolade O."/>
            <person name="Nnabue I."/>
            <person name="Nwadili C.O."/>
            <person name="Hribova E."/>
            <person name="Parker M."/>
            <person name="Nwogha J."/>
            <person name="Shu S."/>
            <person name="Carlson J."/>
            <person name="Kariba R."/>
            <person name="Muthemba S."/>
            <person name="Knop K."/>
            <person name="Barton G.J."/>
            <person name="Sherwood A.V."/>
            <person name="Lopez-Montes A."/>
            <person name="Asiedu R."/>
            <person name="Jamnadass R."/>
            <person name="Muchugi A."/>
            <person name="Goodstein D."/>
            <person name="Egesi C.N."/>
            <person name="Featherston J."/>
            <person name="Asfaw A."/>
            <person name="Simpson G.G."/>
            <person name="Dolezel J."/>
            <person name="Hendre P.S."/>
            <person name="Van Deynze A."/>
            <person name="Kumar P.L."/>
            <person name="Obidiegwu J.E."/>
            <person name="Bhattacharjee R."/>
            <person name="Rokhsar D.S."/>
        </authorList>
    </citation>
    <scope>NUCLEOTIDE SEQUENCE [LARGE SCALE GENOMIC DNA]</scope>
    <source>
        <strain evidence="2">cv. TDa95/00328</strain>
    </source>
</reference>
<protein>
    <submittedName>
        <fullName evidence="1">Uncharacterized protein</fullName>
    </submittedName>
</protein>
<sequence length="153" mass="17632">MPGSRGERPVGRPNRAGQNPGDDRGFWASLLMFFRLFGDFIIFLLPRREVPQQVPVIPRAIVFRRRRQVFLDRLANNVRIILLTIFLSQQDARGRIITIFVLGLLLLLSRAGVIRPFPWVVLNWDPPLYLWPAAEPDARNEDPGEGENPEHEE</sequence>
<comment type="caution">
    <text evidence="1">The sequence shown here is derived from an EMBL/GenBank/DDBJ whole genome shotgun (WGS) entry which is preliminary data.</text>
</comment>
<keyword evidence="2" id="KW-1185">Reference proteome</keyword>
<organism evidence="1 2">
    <name type="scientific">Dioscorea alata</name>
    <name type="common">Purple yam</name>
    <dbReference type="NCBI Taxonomy" id="55571"/>
    <lineage>
        <taxon>Eukaryota</taxon>
        <taxon>Viridiplantae</taxon>
        <taxon>Streptophyta</taxon>
        <taxon>Embryophyta</taxon>
        <taxon>Tracheophyta</taxon>
        <taxon>Spermatophyta</taxon>
        <taxon>Magnoliopsida</taxon>
        <taxon>Liliopsida</taxon>
        <taxon>Dioscoreales</taxon>
        <taxon>Dioscoreaceae</taxon>
        <taxon>Dioscorea</taxon>
    </lineage>
</organism>
<proteinExistence type="predicted"/>
<evidence type="ECO:0000313" key="2">
    <source>
        <dbReference type="Proteomes" id="UP000827976"/>
    </source>
</evidence>
<dbReference type="Proteomes" id="UP000827976">
    <property type="component" value="Chromosome 14"/>
</dbReference>
<evidence type="ECO:0000313" key="1">
    <source>
        <dbReference type="EMBL" id="KAH7664771.1"/>
    </source>
</evidence>
<name>A0ACB7UVT3_DIOAL</name>
<accession>A0ACB7UVT3</accession>
<gene>
    <name evidence="1" type="ORF">IHE45_14G141400</name>
</gene>
<dbReference type="EMBL" id="CM037024">
    <property type="protein sequence ID" value="KAH7664771.1"/>
    <property type="molecule type" value="Genomic_DNA"/>
</dbReference>